<organism evidence="14 15">
    <name type="scientific">Candidatus Scatenecus faecavium</name>
    <dbReference type="NCBI Taxonomy" id="2840915"/>
    <lineage>
        <taxon>Bacteria</taxon>
        <taxon>Candidatus Scatenecus</taxon>
    </lineage>
</organism>
<dbReference type="CDD" id="cd01360">
    <property type="entry name" value="Adenylsuccinate_lyase_1"/>
    <property type="match status" value="1"/>
</dbReference>
<comment type="caution">
    <text evidence="14">The sequence shown here is derived from an EMBL/GenBank/DDBJ whole genome shotgun (WGS) entry which is preliminary data.</text>
</comment>
<evidence type="ECO:0000256" key="1">
    <source>
        <dbReference type="ARBA" id="ARBA00004706"/>
    </source>
</evidence>
<dbReference type="Pfam" id="PF10397">
    <property type="entry name" value="ADSL_C"/>
    <property type="match status" value="1"/>
</dbReference>
<dbReference type="AlphaFoldDB" id="A0A9D1FWP8"/>
<accession>A0A9D1FWP8</accession>
<reference evidence="14" key="1">
    <citation type="submission" date="2020-10" db="EMBL/GenBank/DDBJ databases">
        <authorList>
            <person name="Gilroy R."/>
        </authorList>
    </citation>
    <scope>NUCLEOTIDE SEQUENCE</scope>
    <source>
        <strain evidence="14">CHK152-2994</strain>
    </source>
</reference>
<comment type="catalytic activity">
    <reaction evidence="8">
        <text>(2S)-2-[5-amino-1-(5-phospho-beta-D-ribosyl)imidazole-4-carboxamido]succinate = 5-amino-1-(5-phospho-beta-D-ribosyl)imidazole-4-carboxamide + fumarate</text>
        <dbReference type="Rhea" id="RHEA:23920"/>
        <dbReference type="ChEBI" id="CHEBI:29806"/>
        <dbReference type="ChEBI" id="CHEBI:58443"/>
        <dbReference type="ChEBI" id="CHEBI:58475"/>
        <dbReference type="EC" id="4.3.2.2"/>
    </reaction>
    <physiologicalReaction direction="left-to-right" evidence="8">
        <dbReference type="Rhea" id="RHEA:23921"/>
    </physiologicalReaction>
</comment>
<dbReference type="PANTHER" id="PTHR43172:SF1">
    <property type="entry name" value="ADENYLOSUCCINATE LYASE"/>
    <property type="match status" value="1"/>
</dbReference>
<evidence type="ECO:0000256" key="6">
    <source>
        <dbReference type="ARBA" id="ARBA00022755"/>
    </source>
</evidence>
<dbReference type="FunFam" id="1.20.200.10:FF:000008">
    <property type="entry name" value="Adenylosuccinate lyase"/>
    <property type="match status" value="1"/>
</dbReference>
<dbReference type="FunFam" id="1.10.40.30:FF:000007">
    <property type="entry name" value="Adenylosuccinate lyase"/>
    <property type="match status" value="1"/>
</dbReference>
<dbReference type="GO" id="GO:0044208">
    <property type="term" value="P:'de novo' AMP biosynthetic process"/>
    <property type="evidence" value="ECO:0007669"/>
    <property type="project" value="TreeGrafter"/>
</dbReference>
<reference evidence="14" key="2">
    <citation type="journal article" date="2021" name="PeerJ">
        <title>Extensive microbial diversity within the chicken gut microbiome revealed by metagenomics and culture.</title>
        <authorList>
            <person name="Gilroy R."/>
            <person name="Ravi A."/>
            <person name="Getino M."/>
            <person name="Pursley I."/>
            <person name="Horton D.L."/>
            <person name="Alikhan N.F."/>
            <person name="Baker D."/>
            <person name="Gharbi K."/>
            <person name="Hall N."/>
            <person name="Watson M."/>
            <person name="Adriaenssens E.M."/>
            <person name="Foster-Nyarko E."/>
            <person name="Jarju S."/>
            <person name="Secka A."/>
            <person name="Antonio M."/>
            <person name="Oren A."/>
            <person name="Chaudhuri R.R."/>
            <person name="La Ragione R."/>
            <person name="Hildebrand F."/>
            <person name="Pallen M.J."/>
        </authorList>
    </citation>
    <scope>NUCLEOTIDE SEQUENCE</scope>
    <source>
        <strain evidence="14">CHK152-2994</strain>
    </source>
</reference>
<dbReference type="PROSITE" id="PS00163">
    <property type="entry name" value="FUMARATE_LYASES"/>
    <property type="match status" value="1"/>
</dbReference>
<dbReference type="InterPro" id="IPR022761">
    <property type="entry name" value="Fumarate_lyase_N"/>
</dbReference>
<dbReference type="InterPro" id="IPR020557">
    <property type="entry name" value="Fumarate_lyase_CS"/>
</dbReference>
<evidence type="ECO:0000256" key="3">
    <source>
        <dbReference type="ARBA" id="ARBA00008273"/>
    </source>
</evidence>
<keyword evidence="6 12" id="KW-0658">Purine biosynthesis</keyword>
<dbReference type="InterPro" id="IPR004769">
    <property type="entry name" value="Pur_lyase"/>
</dbReference>
<evidence type="ECO:0000256" key="5">
    <source>
        <dbReference type="ARBA" id="ARBA00017058"/>
    </source>
</evidence>
<evidence type="ECO:0000256" key="10">
    <source>
        <dbReference type="ARBA" id="ARBA00049115"/>
    </source>
</evidence>
<evidence type="ECO:0000256" key="11">
    <source>
        <dbReference type="NCBIfam" id="TIGR00928"/>
    </source>
</evidence>
<dbReference type="SUPFAM" id="SSF48557">
    <property type="entry name" value="L-aspartase-like"/>
    <property type="match status" value="1"/>
</dbReference>
<proteinExistence type="inferred from homology"/>
<gene>
    <name evidence="14" type="ORF">IAD41_04545</name>
</gene>
<evidence type="ECO:0000313" key="15">
    <source>
        <dbReference type="Proteomes" id="UP000824139"/>
    </source>
</evidence>
<evidence type="ECO:0000256" key="7">
    <source>
        <dbReference type="ARBA" id="ARBA00023239"/>
    </source>
</evidence>
<dbReference type="Proteomes" id="UP000824139">
    <property type="component" value="Unassembled WGS sequence"/>
</dbReference>
<comment type="similarity">
    <text evidence="3 12">Belongs to the lyase 1 family. Adenylosuccinate lyase subfamily.</text>
</comment>
<dbReference type="Gene3D" id="1.20.200.10">
    <property type="entry name" value="Fumarase/aspartase (Central domain)"/>
    <property type="match status" value="1"/>
</dbReference>
<dbReference type="GO" id="GO:0005829">
    <property type="term" value="C:cytosol"/>
    <property type="evidence" value="ECO:0007669"/>
    <property type="project" value="TreeGrafter"/>
</dbReference>
<dbReference type="PRINTS" id="PR00149">
    <property type="entry name" value="FUMRATELYASE"/>
</dbReference>
<dbReference type="EMBL" id="DVJO01000097">
    <property type="protein sequence ID" value="HIS82856.1"/>
    <property type="molecule type" value="Genomic_DNA"/>
</dbReference>
<keyword evidence="7 12" id="KW-0456">Lyase</keyword>
<protein>
    <recommendedName>
        <fullName evidence="5 11">Adenylosuccinate lyase</fullName>
        <shortName evidence="12">ASL</shortName>
        <ecNumber evidence="4 11">4.3.2.2</ecNumber>
    </recommendedName>
    <alternativeName>
        <fullName evidence="9 12">Adenylosuccinase</fullName>
    </alternativeName>
</protein>
<evidence type="ECO:0000256" key="9">
    <source>
        <dbReference type="ARBA" id="ARBA00030717"/>
    </source>
</evidence>
<dbReference type="SMART" id="SM00998">
    <property type="entry name" value="ADSL_C"/>
    <property type="match status" value="1"/>
</dbReference>
<dbReference type="InterPro" id="IPR024083">
    <property type="entry name" value="Fumarase/histidase_N"/>
</dbReference>
<sequence length="430" mass="49326">MIDRYSREEIKKIWDLNSKFDYYLKVEIAVCEAYSKLGKIPKKEVDEIKKRAKFSIERIDEIEREVRHDVIAFLTCVNESLGEDLARHMHIGMTSSDVIDTAFALQIQDSGKIIKTDLDETIKSLKDLAKKHKKTICIGRSHGVHAEVMTFGVKLCSWIDILERQRDNFEHALEEIRVGQISGPVGTYSNISPEVEKITCKNLGLKPARISTQVIARDYHAYFMQSLALIASVLEQFATEIRHLQRTEVLEVEEGFTKGQKGSSAMPHKKNPVLSENLCGLARVVRCNSLAAMENIPLWHERDISHSSAERIIFPDSLILVDFMLARFNSVVQNLVVHEKNMLKNTDKFGGIVFSQKVLLELVEKGLTREEAYKIVQRNALDAFENDGDFKANLMKDEEIIKRLSIEEIDKIFDKQEFLKNIETIYKRIL</sequence>
<evidence type="ECO:0000256" key="12">
    <source>
        <dbReference type="RuleBase" id="RU361172"/>
    </source>
</evidence>
<name>A0A9D1FWP8_9BACT</name>
<dbReference type="InterPro" id="IPR008948">
    <property type="entry name" value="L-Aspartase-like"/>
</dbReference>
<comment type="pathway">
    <text evidence="2 12">Purine metabolism; AMP biosynthesis via de novo pathway; AMP from IMP: step 2/2.</text>
</comment>
<comment type="pathway">
    <text evidence="1 12">Purine metabolism; IMP biosynthesis via de novo pathway; 5-amino-1-(5-phospho-D-ribosyl)imidazole-4-carboxamide from 5-amino-1-(5-phospho-D-ribosyl)imidazole-4-carboxylate: step 2/2.</text>
</comment>
<dbReference type="InterPro" id="IPR019468">
    <property type="entry name" value="AdenyloSucc_lyase_C"/>
</dbReference>
<dbReference type="GO" id="GO:0004018">
    <property type="term" value="F:N6-(1,2-dicarboxyethyl)AMP AMP-lyase (fumarate-forming) activity"/>
    <property type="evidence" value="ECO:0007669"/>
    <property type="project" value="UniProtKB-UniRule"/>
</dbReference>
<evidence type="ECO:0000256" key="2">
    <source>
        <dbReference type="ARBA" id="ARBA00004734"/>
    </source>
</evidence>
<dbReference type="NCBIfam" id="TIGR00928">
    <property type="entry name" value="purB"/>
    <property type="match status" value="1"/>
</dbReference>
<comment type="catalytic activity">
    <reaction evidence="10">
        <text>N(6)-(1,2-dicarboxyethyl)-AMP = fumarate + AMP</text>
        <dbReference type="Rhea" id="RHEA:16853"/>
        <dbReference type="ChEBI" id="CHEBI:29806"/>
        <dbReference type="ChEBI" id="CHEBI:57567"/>
        <dbReference type="ChEBI" id="CHEBI:456215"/>
        <dbReference type="EC" id="4.3.2.2"/>
    </reaction>
    <physiologicalReaction direction="left-to-right" evidence="10">
        <dbReference type="Rhea" id="RHEA:16854"/>
    </physiologicalReaction>
</comment>
<evidence type="ECO:0000259" key="13">
    <source>
        <dbReference type="SMART" id="SM00998"/>
    </source>
</evidence>
<evidence type="ECO:0000256" key="4">
    <source>
        <dbReference type="ARBA" id="ARBA00012339"/>
    </source>
</evidence>
<dbReference type="Gene3D" id="1.10.40.30">
    <property type="entry name" value="Fumarase/aspartase (C-terminal domain)"/>
    <property type="match status" value="1"/>
</dbReference>
<feature type="domain" description="Adenylosuccinate lyase C-terminal" evidence="13">
    <location>
        <begin position="350"/>
        <end position="430"/>
    </location>
</feature>
<dbReference type="GO" id="GO:0070626">
    <property type="term" value="F:(S)-2-(5-amino-1-(5-phospho-D-ribosyl)imidazole-4-carboxamido) succinate lyase (fumarate-forming) activity"/>
    <property type="evidence" value="ECO:0007669"/>
    <property type="project" value="TreeGrafter"/>
</dbReference>
<dbReference type="Pfam" id="PF00206">
    <property type="entry name" value="Lyase_1"/>
    <property type="match status" value="1"/>
</dbReference>
<dbReference type="EC" id="4.3.2.2" evidence="4 11"/>
<evidence type="ECO:0000313" key="14">
    <source>
        <dbReference type="EMBL" id="HIS82856.1"/>
    </source>
</evidence>
<dbReference type="PRINTS" id="PR00145">
    <property type="entry name" value="ARGSUCLYASE"/>
</dbReference>
<dbReference type="PANTHER" id="PTHR43172">
    <property type="entry name" value="ADENYLOSUCCINATE LYASE"/>
    <property type="match status" value="1"/>
</dbReference>
<dbReference type="Gene3D" id="1.10.275.10">
    <property type="entry name" value="Fumarase/aspartase (N-terminal domain)"/>
    <property type="match status" value="1"/>
</dbReference>
<evidence type="ECO:0000256" key="8">
    <source>
        <dbReference type="ARBA" id="ARBA00024477"/>
    </source>
</evidence>
<dbReference type="InterPro" id="IPR000362">
    <property type="entry name" value="Fumarate_lyase_fam"/>
</dbReference>